<evidence type="ECO:0000256" key="1">
    <source>
        <dbReference type="ARBA" id="ARBA00008433"/>
    </source>
</evidence>
<feature type="region of interest" description="Disordered" evidence="2">
    <location>
        <begin position="337"/>
        <end position="384"/>
    </location>
</feature>
<feature type="region of interest" description="Disordered" evidence="2">
    <location>
        <begin position="1098"/>
        <end position="1140"/>
    </location>
</feature>
<feature type="compositionally biased region" description="Acidic residues" evidence="2">
    <location>
        <begin position="41"/>
        <end position="58"/>
    </location>
</feature>
<dbReference type="GO" id="GO:0005096">
    <property type="term" value="F:GTPase activator activity"/>
    <property type="evidence" value="ECO:0007669"/>
    <property type="project" value="TreeGrafter"/>
</dbReference>
<feature type="compositionally biased region" description="Basic and acidic residues" evidence="2">
    <location>
        <begin position="848"/>
        <end position="871"/>
    </location>
</feature>
<sequence length="1152" mass="123954">MATTLPLAEGHFLPRLVSVFFAIFHPTDGPKVLYQVPEGSITEEEENGDSVAAGDDELGPLNHTLPPSRVLSFPNESQLQDASTAALDSIITRSARSTSRDVRSRSSSRPPFKADQQPKPQEKSKPLFNFSALSDYLIPKAPLCGRLVTCTTCGLPRDDAERDWSPEGQLPKAPSQGYKILGHPMVIKSSKYARNMLVYNLCFVFDSNADVRAYEPIVRKCARVLRDLELNSSFLSDPKSLQRMYGITEQLFQDLNSYCESFVTLPVLPHTLYGKRDPSGVRAAPDMGRTGSVPQQASLHGSRGGSMDEGGTSGTFSPVDQRGLSASIASLIRSGSNSAALKTNSTSRKGSSDFGSDQQDPLSSRSSERNAMSGANSDTSRSRAGSLASITGYGSSSNAGSAVIPFSIPAMALTPILEPAPRSNQRESYLDDAAISPTAPVDGQQLGDGGLASGSKKDSRPAISRDATVKAVSDTTMAVRKSSLEHSSSSLGGAVGATKLSGDSTLAGNPKRNLSASAASLLEATEAASATSSSPISEAGNDSPSAAHMRRSGCATNASKHGSIDTMGGESGENDALYDSIMTLRNMATANAAGADVSAGAADGISLPGKREPPHGLGRTVRDAINLKLFPTYPNPPTAKDWDVPVGLLDLESRIDNAWDLTMAKIVPFVDGINHVKRIAQLADADIGLTRQCMEHLLYYGCIIMIDLFQFSNMYTVRPVIARIADGEGISRECAAYVTRPGFQMPHYPTLLQLYSTFRPGKTVSDWIEEQDVDSLGIDPRRLVTFGVIKGFLRRVHRWPIFLEPPFAPQDNNTSVRQDVRHAASEHGTWIPRQEDSANGALSKGVGVRHEEDSGERPTRCASMSRERGGDSKVPLSAPCGSSPVRRHHGRYRAPHGRHRRPMKRNTTATVLDVAAVALGATRGEEEDRVEDSPWLDRASSNFQRNSAWNLTESSGFSRATLRKQPSTASLGIGQSSTYRASVGGASGAGAGCASGFTRLSEEYRAQHQLPLPDELLALLDGLHHEDNICVRFGVGWADLDTWLQRLGGASRPQAMPFAAGQCAGDDRWDDETPMMSGIIRPGQGSIQYASFRRTSSREMRSRVETGSRERESKGVHGVASTWVDAQDQQDKRTSSRLRDPSDYGAIKVILK</sequence>
<evidence type="ECO:0000256" key="2">
    <source>
        <dbReference type="SAM" id="MobiDB-lite"/>
    </source>
</evidence>
<dbReference type="Proteomes" id="UP000027361">
    <property type="component" value="Unassembled WGS sequence"/>
</dbReference>
<feature type="region of interest" description="Disordered" evidence="2">
    <location>
        <begin position="835"/>
        <end position="902"/>
    </location>
</feature>
<dbReference type="Pfam" id="PF06218">
    <property type="entry name" value="NPR2"/>
    <property type="match status" value="4"/>
</dbReference>
<organism evidence="3 4">
    <name type="scientific">Tilletiaria anomala (strain ATCC 24038 / CBS 436.72 / UBC 951)</name>
    <dbReference type="NCBI Taxonomy" id="1037660"/>
    <lineage>
        <taxon>Eukaryota</taxon>
        <taxon>Fungi</taxon>
        <taxon>Dikarya</taxon>
        <taxon>Basidiomycota</taxon>
        <taxon>Ustilaginomycotina</taxon>
        <taxon>Exobasidiomycetes</taxon>
        <taxon>Georgefischeriales</taxon>
        <taxon>Tilletiariaceae</taxon>
        <taxon>Tilletiaria</taxon>
    </lineage>
</organism>
<dbReference type="GO" id="GO:0005774">
    <property type="term" value="C:vacuolar membrane"/>
    <property type="evidence" value="ECO:0007669"/>
    <property type="project" value="TreeGrafter"/>
</dbReference>
<dbReference type="HOGENOM" id="CLU_276367_0_0_1"/>
<comment type="caution">
    <text evidence="3">The sequence shown here is derived from an EMBL/GenBank/DDBJ whole genome shotgun (WGS) entry which is preliminary data.</text>
</comment>
<name>A0A066W8P2_TILAU</name>
<dbReference type="RefSeq" id="XP_013244249.1">
    <property type="nucleotide sequence ID" value="XM_013388795.1"/>
</dbReference>
<feature type="region of interest" description="Disordered" evidence="2">
    <location>
        <begin position="41"/>
        <end position="72"/>
    </location>
</feature>
<dbReference type="GO" id="GO:0010508">
    <property type="term" value="P:positive regulation of autophagy"/>
    <property type="evidence" value="ECO:0007669"/>
    <property type="project" value="TreeGrafter"/>
</dbReference>
<evidence type="ECO:0000313" key="4">
    <source>
        <dbReference type="Proteomes" id="UP000027361"/>
    </source>
</evidence>
<proteinExistence type="inferred from homology"/>
<comment type="similarity">
    <text evidence="1">Belongs to the NPR2 family.</text>
</comment>
<protein>
    <submittedName>
        <fullName evidence="3">NPR2-domain-containing protein</fullName>
    </submittedName>
</protein>
<dbReference type="GO" id="GO:1990130">
    <property type="term" value="C:GATOR1 complex"/>
    <property type="evidence" value="ECO:0007669"/>
    <property type="project" value="TreeGrafter"/>
</dbReference>
<accession>A0A066W8P2</accession>
<feature type="compositionally biased region" description="Basic residues" evidence="2">
    <location>
        <begin position="885"/>
        <end position="902"/>
    </location>
</feature>
<feature type="region of interest" description="Disordered" evidence="2">
    <location>
        <begin position="91"/>
        <end position="125"/>
    </location>
</feature>
<dbReference type="EMBL" id="JMSN01000023">
    <property type="protein sequence ID" value="KDN48883.1"/>
    <property type="molecule type" value="Genomic_DNA"/>
</dbReference>
<feature type="region of interest" description="Disordered" evidence="2">
    <location>
        <begin position="526"/>
        <end position="568"/>
    </location>
</feature>
<dbReference type="InParanoid" id="A0A066W8P2"/>
<dbReference type="OMA" id="HEDNICV"/>
<feature type="region of interest" description="Disordered" evidence="2">
    <location>
        <begin position="436"/>
        <end position="474"/>
    </location>
</feature>
<dbReference type="OrthoDB" id="338854at2759"/>
<dbReference type="PANTHER" id="PTHR12991">
    <property type="entry name" value="NITROGEN PERMEASE REGULATOR 2/TUMOR SUPPRESSOR CANDIDATE 4"/>
    <property type="match status" value="1"/>
</dbReference>
<reference evidence="3 4" key="1">
    <citation type="submission" date="2014-05" db="EMBL/GenBank/DDBJ databases">
        <title>Draft genome sequence of a rare smut relative, Tilletiaria anomala UBC 951.</title>
        <authorList>
            <consortium name="DOE Joint Genome Institute"/>
            <person name="Toome M."/>
            <person name="Kuo A."/>
            <person name="Henrissat B."/>
            <person name="Lipzen A."/>
            <person name="Tritt A."/>
            <person name="Yoshinaga Y."/>
            <person name="Zane M."/>
            <person name="Barry K."/>
            <person name="Grigoriev I.V."/>
            <person name="Spatafora J.W."/>
            <person name="Aimea M.C."/>
        </authorList>
    </citation>
    <scope>NUCLEOTIDE SEQUENCE [LARGE SCALE GENOMIC DNA]</scope>
    <source>
        <strain evidence="3 4">UBC 951</strain>
    </source>
</reference>
<dbReference type="InterPro" id="IPR009348">
    <property type="entry name" value="NPR2-like"/>
</dbReference>
<dbReference type="AlphaFoldDB" id="A0A066W8P2"/>
<dbReference type="FunCoup" id="A0A066W8P2">
    <property type="interactions" value="133"/>
</dbReference>
<feature type="compositionally biased region" description="Gly residues" evidence="2">
    <location>
        <begin position="302"/>
        <end position="313"/>
    </location>
</feature>
<dbReference type="GO" id="GO:1904262">
    <property type="term" value="P:negative regulation of TORC1 signaling"/>
    <property type="evidence" value="ECO:0007669"/>
    <property type="project" value="TreeGrafter"/>
</dbReference>
<dbReference type="STRING" id="1037660.A0A066W8P2"/>
<feature type="compositionally biased region" description="Basic and acidic residues" evidence="2">
    <location>
        <begin position="1129"/>
        <end position="1140"/>
    </location>
</feature>
<evidence type="ECO:0000313" key="3">
    <source>
        <dbReference type="EMBL" id="KDN48883.1"/>
    </source>
</evidence>
<feature type="compositionally biased region" description="Basic and acidic residues" evidence="2">
    <location>
        <begin position="1098"/>
        <end position="1115"/>
    </location>
</feature>
<dbReference type="GeneID" id="25266446"/>
<gene>
    <name evidence="3" type="ORF">K437DRAFT_273363</name>
</gene>
<dbReference type="PANTHER" id="PTHR12991:SF10">
    <property type="entry name" value="GATOR COMPLEX PROTEIN NPRL2"/>
    <property type="match status" value="1"/>
</dbReference>
<feature type="region of interest" description="Disordered" evidence="2">
    <location>
        <begin position="274"/>
        <end position="320"/>
    </location>
</feature>
<keyword evidence="4" id="KW-1185">Reference proteome</keyword>